<keyword evidence="1" id="KW-0560">Oxidoreductase</keyword>
<organism evidence="3">
    <name type="scientific">marine metagenome</name>
    <dbReference type="NCBI Taxonomy" id="408172"/>
    <lineage>
        <taxon>unclassified sequences</taxon>
        <taxon>metagenomes</taxon>
        <taxon>ecological metagenomes</taxon>
    </lineage>
</organism>
<sequence length="121" mass="13774">LFPHLAAMWYIMKDGMIHFTTFRKSQKILNIRRNPDITVMLESGKEYADLQGLVVQGPAELVDNIEYTADVMAKVAEKYRGMPINTTASDSASKAASKRITVRIHPQNIYSWDHTKLSGRY</sequence>
<dbReference type="InterPro" id="IPR012349">
    <property type="entry name" value="Split_barrel_FMN-bd"/>
</dbReference>
<evidence type="ECO:0000256" key="1">
    <source>
        <dbReference type="ARBA" id="ARBA00023002"/>
    </source>
</evidence>
<dbReference type="PANTHER" id="PTHR35176:SF6">
    <property type="entry name" value="HEME OXYGENASE HI_0854-RELATED"/>
    <property type="match status" value="1"/>
</dbReference>
<reference evidence="3" key="1">
    <citation type="submission" date="2018-05" db="EMBL/GenBank/DDBJ databases">
        <authorList>
            <person name="Lanie J.A."/>
            <person name="Ng W.-L."/>
            <person name="Kazmierczak K.M."/>
            <person name="Andrzejewski T.M."/>
            <person name="Davidsen T.M."/>
            <person name="Wayne K.J."/>
            <person name="Tettelin H."/>
            <person name="Glass J.I."/>
            <person name="Rusch D."/>
            <person name="Podicherti R."/>
            <person name="Tsui H.-C.T."/>
            <person name="Winkler M.E."/>
        </authorList>
    </citation>
    <scope>NUCLEOTIDE SEQUENCE</scope>
</reference>
<dbReference type="Pfam" id="PF01243">
    <property type="entry name" value="PNPOx_N"/>
    <property type="match status" value="1"/>
</dbReference>
<evidence type="ECO:0000259" key="2">
    <source>
        <dbReference type="Pfam" id="PF01243"/>
    </source>
</evidence>
<accession>A0A383D9A1</accession>
<evidence type="ECO:0000313" key="3">
    <source>
        <dbReference type="EMBL" id="SVE40903.1"/>
    </source>
</evidence>
<gene>
    <name evidence="3" type="ORF">METZ01_LOCUS493757</name>
</gene>
<dbReference type="PANTHER" id="PTHR35176">
    <property type="entry name" value="HEME OXYGENASE HI_0854-RELATED"/>
    <property type="match status" value="1"/>
</dbReference>
<proteinExistence type="predicted"/>
<dbReference type="GO" id="GO:0005829">
    <property type="term" value="C:cytosol"/>
    <property type="evidence" value="ECO:0007669"/>
    <property type="project" value="TreeGrafter"/>
</dbReference>
<dbReference type="SUPFAM" id="SSF50475">
    <property type="entry name" value="FMN-binding split barrel"/>
    <property type="match status" value="1"/>
</dbReference>
<feature type="non-terminal residue" evidence="3">
    <location>
        <position position="1"/>
    </location>
</feature>
<dbReference type="Gene3D" id="2.30.110.10">
    <property type="entry name" value="Electron Transport, Fmn-binding Protein, Chain A"/>
    <property type="match status" value="1"/>
</dbReference>
<feature type="domain" description="Pyridoxamine 5'-phosphate oxidase N-terminal" evidence="2">
    <location>
        <begin position="3"/>
        <end position="112"/>
    </location>
</feature>
<name>A0A383D9A1_9ZZZZ</name>
<dbReference type="EMBL" id="UINC01215283">
    <property type="protein sequence ID" value="SVE40903.1"/>
    <property type="molecule type" value="Genomic_DNA"/>
</dbReference>
<dbReference type="InterPro" id="IPR011576">
    <property type="entry name" value="Pyridox_Oxase_N"/>
</dbReference>
<dbReference type="AlphaFoldDB" id="A0A383D9A1"/>
<dbReference type="GO" id="GO:0016627">
    <property type="term" value="F:oxidoreductase activity, acting on the CH-CH group of donors"/>
    <property type="evidence" value="ECO:0007669"/>
    <property type="project" value="TreeGrafter"/>
</dbReference>
<dbReference type="InterPro" id="IPR052019">
    <property type="entry name" value="F420H2_bilvrd_red/Heme_oxyg"/>
</dbReference>
<protein>
    <recommendedName>
        <fullName evidence="2">Pyridoxamine 5'-phosphate oxidase N-terminal domain-containing protein</fullName>
    </recommendedName>
</protein>
<dbReference type="GO" id="GO:0070967">
    <property type="term" value="F:coenzyme F420 binding"/>
    <property type="evidence" value="ECO:0007669"/>
    <property type="project" value="TreeGrafter"/>
</dbReference>